<dbReference type="GO" id="GO:0016853">
    <property type="term" value="F:isomerase activity"/>
    <property type="evidence" value="ECO:0007669"/>
    <property type="project" value="UniProtKB-KW"/>
</dbReference>
<dbReference type="EMBL" id="DXEI01000002">
    <property type="protein sequence ID" value="HIX93841.1"/>
    <property type="molecule type" value="Genomic_DNA"/>
</dbReference>
<dbReference type="AlphaFoldDB" id="A0A9D1XZE7"/>
<name>A0A9D1XZE7_9FIRM</name>
<evidence type="ECO:0000259" key="1">
    <source>
        <dbReference type="Pfam" id="PF01261"/>
    </source>
</evidence>
<dbReference type="InterPro" id="IPR036237">
    <property type="entry name" value="Xyl_isomerase-like_sf"/>
</dbReference>
<dbReference type="InterPro" id="IPR050312">
    <property type="entry name" value="IolE/XylAMocC-like"/>
</dbReference>
<comment type="caution">
    <text evidence="2">The sequence shown here is derived from an EMBL/GenBank/DDBJ whole genome shotgun (WGS) entry which is preliminary data.</text>
</comment>
<dbReference type="PANTHER" id="PTHR12110:SF41">
    <property type="entry name" value="INOSOSE DEHYDRATASE"/>
    <property type="match status" value="1"/>
</dbReference>
<evidence type="ECO:0000313" key="2">
    <source>
        <dbReference type="EMBL" id="HIX93841.1"/>
    </source>
</evidence>
<dbReference type="Proteomes" id="UP000886751">
    <property type="component" value="Unassembled WGS sequence"/>
</dbReference>
<accession>A0A9D1XZE7</accession>
<dbReference type="PANTHER" id="PTHR12110">
    <property type="entry name" value="HYDROXYPYRUVATE ISOMERASE"/>
    <property type="match status" value="1"/>
</dbReference>
<sequence>MKTGIQQFMLGSVMNTQAQARETLAAVKAAGYDGIELCAFMIHPTGLLVRLLTRAAGMPTGSGGKLDWHSLVKEAGLEVLSLHTDLGSVERDAAAVAAEAQSFGTQYAVITGMYRFAYADPAAWHDLAKRLNQAGAALAKQGVQLLYHNHNCELQRMPDGRLAYDILLAETDPAAVNFELDTYWFAEGGADVAAVMRALGPRMKLWHVNDRGARLDPQKPAMTPIVKTDSMELGAGSLPLETWLALAKQNGVEAAVLESHRNWVNGSPVQCAQASARWLHEHL</sequence>
<evidence type="ECO:0000313" key="3">
    <source>
        <dbReference type="Proteomes" id="UP000886751"/>
    </source>
</evidence>
<gene>
    <name evidence="2" type="ORF">H9846_00050</name>
</gene>
<dbReference type="InterPro" id="IPR013022">
    <property type="entry name" value="Xyl_isomerase-like_TIM-brl"/>
</dbReference>
<protein>
    <submittedName>
        <fullName evidence="2">Sugar phosphate isomerase/epimerase</fullName>
    </submittedName>
</protein>
<organism evidence="2 3">
    <name type="scientific">Candidatus Gemmiger excrementipullorum</name>
    <dbReference type="NCBI Taxonomy" id="2838610"/>
    <lineage>
        <taxon>Bacteria</taxon>
        <taxon>Bacillati</taxon>
        <taxon>Bacillota</taxon>
        <taxon>Clostridia</taxon>
        <taxon>Eubacteriales</taxon>
        <taxon>Gemmiger</taxon>
    </lineage>
</organism>
<dbReference type="Gene3D" id="3.20.20.150">
    <property type="entry name" value="Divalent-metal-dependent TIM barrel enzymes"/>
    <property type="match status" value="1"/>
</dbReference>
<dbReference type="Pfam" id="PF01261">
    <property type="entry name" value="AP_endonuc_2"/>
    <property type="match status" value="1"/>
</dbReference>
<feature type="domain" description="Xylose isomerase-like TIM barrel" evidence="1">
    <location>
        <begin position="24"/>
        <end position="281"/>
    </location>
</feature>
<reference evidence="2" key="2">
    <citation type="submission" date="2021-04" db="EMBL/GenBank/DDBJ databases">
        <authorList>
            <person name="Gilroy R."/>
        </authorList>
    </citation>
    <scope>NUCLEOTIDE SEQUENCE</scope>
    <source>
        <strain evidence="2">ChiHecec2B26-7398</strain>
    </source>
</reference>
<keyword evidence="2" id="KW-0413">Isomerase</keyword>
<reference evidence="2" key="1">
    <citation type="journal article" date="2021" name="PeerJ">
        <title>Extensive microbial diversity within the chicken gut microbiome revealed by metagenomics and culture.</title>
        <authorList>
            <person name="Gilroy R."/>
            <person name="Ravi A."/>
            <person name="Getino M."/>
            <person name="Pursley I."/>
            <person name="Horton D.L."/>
            <person name="Alikhan N.F."/>
            <person name="Baker D."/>
            <person name="Gharbi K."/>
            <person name="Hall N."/>
            <person name="Watson M."/>
            <person name="Adriaenssens E.M."/>
            <person name="Foster-Nyarko E."/>
            <person name="Jarju S."/>
            <person name="Secka A."/>
            <person name="Antonio M."/>
            <person name="Oren A."/>
            <person name="Chaudhuri R.R."/>
            <person name="La Ragione R."/>
            <person name="Hildebrand F."/>
            <person name="Pallen M.J."/>
        </authorList>
    </citation>
    <scope>NUCLEOTIDE SEQUENCE</scope>
    <source>
        <strain evidence="2">ChiHecec2B26-7398</strain>
    </source>
</reference>
<proteinExistence type="predicted"/>
<dbReference type="SUPFAM" id="SSF51658">
    <property type="entry name" value="Xylose isomerase-like"/>
    <property type="match status" value="1"/>
</dbReference>